<protein>
    <submittedName>
        <fullName evidence="2">Uncharacterized protein</fullName>
    </submittedName>
</protein>
<dbReference type="EMBL" id="HBEJ01006823">
    <property type="protein sequence ID" value="CAD8366676.1"/>
    <property type="molecule type" value="Transcribed_RNA"/>
</dbReference>
<reference evidence="2" key="1">
    <citation type="submission" date="2021-01" db="EMBL/GenBank/DDBJ databases">
        <authorList>
            <person name="Corre E."/>
            <person name="Pelletier E."/>
            <person name="Niang G."/>
            <person name="Scheremetjew M."/>
            <person name="Finn R."/>
            <person name="Kale V."/>
            <person name="Holt S."/>
            <person name="Cochrane G."/>
            <person name="Meng A."/>
            <person name="Brown T."/>
            <person name="Cohen L."/>
        </authorList>
    </citation>
    <scope>NUCLEOTIDE SEQUENCE</scope>
    <source>
        <strain evidence="2">CCMP3303</strain>
    </source>
</reference>
<proteinExistence type="predicted"/>
<dbReference type="AlphaFoldDB" id="A0A7S0ALK1"/>
<evidence type="ECO:0000313" key="2">
    <source>
        <dbReference type="EMBL" id="CAD8366676.1"/>
    </source>
</evidence>
<sequence>MKLSLLLLATAGASAVAQNPFDDLMKCAQAGATSDQCTSTSISDGESCKFCTSDSLGQAICTTSQASQAMKQFLPDLDCGDTSLAVAAEEPKKAETDGLSRLIFLSAIGVTAQDPFSDIMACAQSSASPDQCAATEVSDGSECVFCTSDSVQQSICTTESASEMLKQLLPDLDCGGDEAEDSTPTIKDSIQDLLLCAQSGANADQCASAEMSDGEHCVMCKSASVSQDLCTTPSASAMMKQFIPDLQCGSDASSTTSTGDQTDIAVNDSIQDIMMCAQASTSADNCKSTSISDGSDCFFCTSESLRTSVCTTSEASEMIKGFVQDVKCSGDANRLRGGKIKGKKGDEGILDLIPSSCIPSSGLDDEACSEAKDSSTGDDCVWCPSLAGNYGMCLSHEEAVIASKKGWLKCPEVPIIAIE</sequence>
<gene>
    <name evidence="2" type="ORF">MPOL1434_LOCUS4036</name>
</gene>
<organism evidence="2">
    <name type="scientific">Minutocellus polymorphus</name>
    <dbReference type="NCBI Taxonomy" id="265543"/>
    <lineage>
        <taxon>Eukaryota</taxon>
        <taxon>Sar</taxon>
        <taxon>Stramenopiles</taxon>
        <taxon>Ochrophyta</taxon>
        <taxon>Bacillariophyta</taxon>
        <taxon>Mediophyceae</taxon>
        <taxon>Cymatosirophycidae</taxon>
        <taxon>Cymatosirales</taxon>
        <taxon>Cymatosiraceae</taxon>
        <taxon>Minutocellus</taxon>
    </lineage>
</organism>
<keyword evidence="1" id="KW-0732">Signal</keyword>
<accession>A0A7S0ALK1</accession>
<name>A0A7S0ALK1_9STRA</name>
<evidence type="ECO:0000256" key="1">
    <source>
        <dbReference type="SAM" id="SignalP"/>
    </source>
</evidence>
<feature type="signal peptide" evidence="1">
    <location>
        <begin position="1"/>
        <end position="17"/>
    </location>
</feature>
<feature type="chain" id="PRO_5030801305" evidence="1">
    <location>
        <begin position="18"/>
        <end position="419"/>
    </location>
</feature>